<keyword evidence="3" id="KW-1185">Reference proteome</keyword>
<feature type="compositionally biased region" description="Basic residues" evidence="1">
    <location>
        <begin position="180"/>
        <end position="202"/>
    </location>
</feature>
<feature type="region of interest" description="Disordered" evidence="1">
    <location>
        <begin position="1"/>
        <end position="202"/>
    </location>
</feature>
<proteinExistence type="predicted"/>
<feature type="compositionally biased region" description="Basic and acidic residues" evidence="1">
    <location>
        <begin position="162"/>
        <end position="179"/>
    </location>
</feature>
<organism evidence="2 3">
    <name type="scientific">Anaeramoeba flamelloides</name>
    <dbReference type="NCBI Taxonomy" id="1746091"/>
    <lineage>
        <taxon>Eukaryota</taxon>
        <taxon>Metamonada</taxon>
        <taxon>Anaeramoebidae</taxon>
        <taxon>Anaeramoeba</taxon>
    </lineage>
</organism>
<evidence type="ECO:0000256" key="1">
    <source>
        <dbReference type="SAM" id="MobiDB-lite"/>
    </source>
</evidence>
<reference evidence="2" key="1">
    <citation type="submission" date="2022-08" db="EMBL/GenBank/DDBJ databases">
        <title>Novel sulfate-reducing endosymbionts in the free-living metamonad Anaeramoeba.</title>
        <authorList>
            <person name="Jerlstrom-Hultqvist J."/>
            <person name="Cepicka I."/>
            <person name="Gallot-Lavallee L."/>
            <person name="Salas-Leiva D."/>
            <person name="Curtis B.A."/>
            <person name="Zahonova K."/>
            <person name="Pipaliya S."/>
            <person name="Dacks J."/>
            <person name="Roger A.J."/>
        </authorList>
    </citation>
    <scope>NUCLEOTIDE SEQUENCE</scope>
    <source>
        <strain evidence="2">Schooner1</strain>
    </source>
</reference>
<feature type="compositionally biased region" description="Polar residues" evidence="1">
    <location>
        <begin position="46"/>
        <end position="77"/>
    </location>
</feature>
<dbReference type="EMBL" id="JAOAOG010000233">
    <property type="protein sequence ID" value="KAJ6238268.1"/>
    <property type="molecule type" value="Genomic_DNA"/>
</dbReference>
<protein>
    <submittedName>
        <fullName evidence="2">Uncharacterized protein</fullName>
    </submittedName>
</protein>
<feature type="compositionally biased region" description="Low complexity" evidence="1">
    <location>
        <begin position="78"/>
        <end position="95"/>
    </location>
</feature>
<sequence length="307" mass="35238">MMFSSSSGNSSANESEKEYSSSSISLLSSTSSSSITSAGEVSSESYSDQKPTRKNNSQSNKFGSYSSDINLQSDSPESNTTNSNSSNSSRYYSSTFASDTSSEKISRKEKKKRKTDKSTEKKTSKKKKKKENQKKKKKRKNRGASFGVGISALPKKYKKGNHNWENKTKNMYEADIREGGKKKKKKKNPNKKKKKKKRKKKKKAYILWLNHKKSPKGDIIKILKGDRIIVKYFFDEIQAKKSTRNIQYHCLITSNHHYKNKIYQEIKLPLIIYPYTNKKKSISKKINVKTPKNRDELFNSITELTEN</sequence>
<evidence type="ECO:0000313" key="3">
    <source>
        <dbReference type="Proteomes" id="UP001150062"/>
    </source>
</evidence>
<dbReference type="Proteomes" id="UP001150062">
    <property type="component" value="Unassembled WGS sequence"/>
</dbReference>
<name>A0ABQ8Y082_9EUKA</name>
<accession>A0ABQ8Y082</accession>
<feature type="compositionally biased region" description="Low complexity" evidence="1">
    <location>
        <begin position="20"/>
        <end position="45"/>
    </location>
</feature>
<feature type="compositionally biased region" description="Low complexity" evidence="1">
    <location>
        <begin position="1"/>
        <end position="13"/>
    </location>
</feature>
<comment type="caution">
    <text evidence="2">The sequence shown here is derived from an EMBL/GenBank/DDBJ whole genome shotgun (WGS) entry which is preliminary data.</text>
</comment>
<feature type="compositionally biased region" description="Basic residues" evidence="1">
    <location>
        <begin position="123"/>
        <end position="142"/>
    </location>
</feature>
<gene>
    <name evidence="2" type="ORF">M0813_26236</name>
</gene>
<evidence type="ECO:0000313" key="2">
    <source>
        <dbReference type="EMBL" id="KAJ6238268.1"/>
    </source>
</evidence>